<organism evidence="1 2">
    <name type="scientific">Rhabditophanes sp. KR3021</name>
    <dbReference type="NCBI Taxonomy" id="114890"/>
    <lineage>
        <taxon>Eukaryota</taxon>
        <taxon>Metazoa</taxon>
        <taxon>Ecdysozoa</taxon>
        <taxon>Nematoda</taxon>
        <taxon>Chromadorea</taxon>
        <taxon>Rhabditida</taxon>
        <taxon>Tylenchina</taxon>
        <taxon>Panagrolaimomorpha</taxon>
        <taxon>Strongyloidoidea</taxon>
        <taxon>Alloionematidae</taxon>
        <taxon>Rhabditophanes</taxon>
    </lineage>
</organism>
<dbReference type="WBParaSite" id="RSKR_0000486000.1">
    <property type="protein sequence ID" value="RSKR_0000486000.1"/>
    <property type="gene ID" value="RSKR_0000486000"/>
</dbReference>
<accession>A0AC35TUY3</accession>
<reference evidence="2" key="1">
    <citation type="submission" date="2016-11" db="UniProtKB">
        <authorList>
            <consortium name="WormBaseParasite"/>
        </authorList>
    </citation>
    <scope>IDENTIFICATION</scope>
    <source>
        <strain evidence="2">KR3021</strain>
    </source>
</reference>
<evidence type="ECO:0000313" key="1">
    <source>
        <dbReference type="Proteomes" id="UP000095286"/>
    </source>
</evidence>
<evidence type="ECO:0000313" key="2">
    <source>
        <dbReference type="WBParaSite" id="RSKR_0000486000.1"/>
    </source>
</evidence>
<protein>
    <submittedName>
        <fullName evidence="2">IgGFc_binding domain-containing protein</fullName>
    </submittedName>
</protein>
<dbReference type="Proteomes" id="UP000095286">
    <property type="component" value="Unplaced"/>
</dbReference>
<proteinExistence type="predicted"/>
<name>A0AC35TUY3_9BILA</name>
<sequence>MISLTLAFLLLLNLTTGVKTTGSDGTDFVFTFTYPGPNVNVKPLSRVTETSVIVMPTFKYTSCSIQYTSVATEETIFEDNILIPWGSATEINLEYDDSLHIITMEQQNAGSLLGDETRVFLNCEDKVKVLAKIADPITGLGEMWLVPTQTMAAKNFIFSMPPSIYNQMAYFSVLPIETVLYITVNVQTFYNGILFKNETLNYDQRWGNGAQLTYYSQPDHPANATFIVTTDRLVMIQATSPLATSTSFKQNSKVPLHEDYVVSFIVPSVVNQCGSDDSNLRLISSDFTSQVFLSPTVVNPGCDKGMHTTLYSPRFNETGKSFQFGDLGYSNLSITDNFNAFITNSAIQPTYRFGGISLVSQFFGHIYHYLPSTAEYLNQPEEPVPFFTLSSQCSIEMFAEALPNFDDILIDTYPISADYTSKARYLTINHKQYVRLEVPIIGYAQHHIATQRDFTASVICKQAYGPMNAIGYTIGYNFRK</sequence>